<sequence>MSFTDTDTSNNGSLYSYSHSFHGPLPQSISMLSSSCDTTAESLSNQTAFIDPGVVYETAQYSFPGYPSPPRSLPSPGSGCLPDTWNTHLGSSMMPPERTNRITGARTSQARPEFYPEPARDTASTIISETSQPQSLSSTQTTSPEHLNLQLTHENVVDHIHTPNVDVDDFVIDYIRTVVWVISSRVIYYPDYIMTPAEFAMFNWYRVFFPQELSQQHAHLDLLAPQLINLYWTYGAHLPGRRN</sequence>
<gene>
    <name evidence="2" type="ORF">K489DRAFT_412241</name>
</gene>
<reference evidence="2" key="2">
    <citation type="submission" date="2020-04" db="EMBL/GenBank/DDBJ databases">
        <authorList>
            <consortium name="NCBI Genome Project"/>
        </authorList>
    </citation>
    <scope>NUCLEOTIDE SEQUENCE</scope>
    <source>
        <strain evidence="2">CBS 342.82</strain>
    </source>
</reference>
<reference evidence="2" key="1">
    <citation type="submission" date="2020-01" db="EMBL/GenBank/DDBJ databases">
        <authorList>
            <consortium name="DOE Joint Genome Institute"/>
            <person name="Haridas S."/>
            <person name="Albert R."/>
            <person name="Binder M."/>
            <person name="Bloem J."/>
            <person name="Labutti K."/>
            <person name="Salamov A."/>
            <person name="Andreopoulos B."/>
            <person name="Baker S.E."/>
            <person name="Barry K."/>
            <person name="Bills G."/>
            <person name="Bluhm B.H."/>
            <person name="Cannon C."/>
            <person name="Castanera R."/>
            <person name="Culley D.E."/>
            <person name="Daum C."/>
            <person name="Ezra D."/>
            <person name="Gonzalez J.B."/>
            <person name="Henrissat B."/>
            <person name="Kuo A."/>
            <person name="Liang C."/>
            <person name="Lipzen A."/>
            <person name="Lutzoni F."/>
            <person name="Magnuson J."/>
            <person name="Mondo S."/>
            <person name="Nolan M."/>
            <person name="Ohm R."/>
            <person name="Pangilinan J."/>
            <person name="Park H.-J."/>
            <person name="Ramirez L."/>
            <person name="Alfaro M."/>
            <person name="Sun H."/>
            <person name="Tritt A."/>
            <person name="Yoshinaga Y."/>
            <person name="Zwiers L.-H."/>
            <person name="Turgeon B.G."/>
            <person name="Goodwin S.B."/>
            <person name="Spatafora J.W."/>
            <person name="Crous P.W."/>
            <person name="Grigoriev I.V."/>
        </authorList>
    </citation>
    <scope>NUCLEOTIDE SEQUENCE</scope>
    <source>
        <strain evidence="2">CBS 342.82</strain>
    </source>
</reference>
<dbReference type="GeneID" id="54365707"/>
<dbReference type="Proteomes" id="UP000504637">
    <property type="component" value="Unplaced"/>
</dbReference>
<organism evidence="2">
    <name type="scientific">Dissoconium aciculare CBS 342.82</name>
    <dbReference type="NCBI Taxonomy" id="1314786"/>
    <lineage>
        <taxon>Eukaryota</taxon>
        <taxon>Fungi</taxon>
        <taxon>Dikarya</taxon>
        <taxon>Ascomycota</taxon>
        <taxon>Pezizomycotina</taxon>
        <taxon>Dothideomycetes</taxon>
        <taxon>Dothideomycetidae</taxon>
        <taxon>Mycosphaerellales</taxon>
        <taxon>Dissoconiaceae</taxon>
        <taxon>Dissoconium</taxon>
    </lineage>
</organism>
<reference evidence="2" key="3">
    <citation type="submission" date="2025-08" db="UniProtKB">
        <authorList>
            <consortium name="RefSeq"/>
        </authorList>
    </citation>
    <scope>IDENTIFICATION</scope>
    <source>
        <strain evidence="2">CBS 342.82</strain>
    </source>
</reference>
<keyword evidence="1" id="KW-1185">Reference proteome</keyword>
<dbReference type="AlphaFoldDB" id="A0A6J3M052"/>
<protein>
    <submittedName>
        <fullName evidence="2">Uncharacterized protein</fullName>
    </submittedName>
</protein>
<dbReference type="RefSeq" id="XP_033457303.1">
    <property type="nucleotide sequence ID" value="XM_033607908.1"/>
</dbReference>
<proteinExistence type="predicted"/>
<accession>A0A6J3M052</accession>
<name>A0A6J3M052_9PEZI</name>
<evidence type="ECO:0000313" key="2">
    <source>
        <dbReference type="RefSeq" id="XP_033457303.1"/>
    </source>
</evidence>
<evidence type="ECO:0000313" key="1">
    <source>
        <dbReference type="Proteomes" id="UP000504637"/>
    </source>
</evidence>